<evidence type="ECO:0000313" key="2">
    <source>
        <dbReference type="Proteomes" id="UP001059934"/>
    </source>
</evidence>
<accession>A0ABY5TMN3</accession>
<sequence>MHHYRFAPVTGLATCCRPEIVSTGVSLGGLSPHRLIKSAAYEISLMIYFFKAIIQQAGKTFWALEKLLGASDP</sequence>
<proteinExistence type="predicted"/>
<dbReference type="Proteomes" id="UP001059934">
    <property type="component" value="Chromosome"/>
</dbReference>
<gene>
    <name evidence="1" type="ORF">NYF23_00560</name>
</gene>
<organism evidence="1 2">
    <name type="scientific">SAR92 clade bacterium H455</name>
    <dbReference type="NCBI Taxonomy" id="2974818"/>
    <lineage>
        <taxon>Bacteria</taxon>
        <taxon>Pseudomonadati</taxon>
        <taxon>Pseudomonadota</taxon>
        <taxon>Gammaproteobacteria</taxon>
        <taxon>Cellvibrionales</taxon>
        <taxon>Porticoccaceae</taxon>
        <taxon>SAR92 clade</taxon>
    </lineage>
</organism>
<dbReference type="EMBL" id="CP103416">
    <property type="protein sequence ID" value="UVW35112.1"/>
    <property type="molecule type" value="Genomic_DNA"/>
</dbReference>
<reference evidence="1" key="1">
    <citation type="submission" date="2022-08" db="EMBL/GenBank/DDBJ databases">
        <title>Catabolic pathway analysis in culturable SAR92 clade bacteria reveals their overlooked roles in DMSP degradation in coastal seas.</title>
        <authorList>
            <person name="He X."/>
            <person name="Zhang X."/>
            <person name="Zhang Y."/>
        </authorList>
    </citation>
    <scope>NUCLEOTIDE SEQUENCE</scope>
    <source>
        <strain evidence="1">H455</strain>
    </source>
</reference>
<keyword evidence="2" id="KW-1185">Reference proteome</keyword>
<evidence type="ECO:0000313" key="1">
    <source>
        <dbReference type="EMBL" id="UVW35112.1"/>
    </source>
</evidence>
<name>A0ABY5TMN3_9GAMM</name>
<protein>
    <submittedName>
        <fullName evidence="1">Uncharacterized protein</fullName>
    </submittedName>
</protein>